<accession>A0A6G0XXF2</accession>
<organism evidence="11 12">
    <name type="scientific">Aphanomyces euteiches</name>
    <dbReference type="NCBI Taxonomy" id="100861"/>
    <lineage>
        <taxon>Eukaryota</taxon>
        <taxon>Sar</taxon>
        <taxon>Stramenopiles</taxon>
        <taxon>Oomycota</taxon>
        <taxon>Saprolegniomycetes</taxon>
        <taxon>Saprolegniales</taxon>
        <taxon>Verrucalvaceae</taxon>
        <taxon>Aphanomyces</taxon>
    </lineage>
</organism>
<evidence type="ECO:0000256" key="3">
    <source>
        <dbReference type="ARBA" id="ARBA00022692"/>
    </source>
</evidence>
<sequence>MRVSCGTTLGLAAVGFLAGFVDGAQPDTTRLQTAVVATSSEIMFGTYSDDPLSSASWGGDLPGSDAPLQATLVNLHGQSAEIGQGCRLDTLANNSAIQQNSIKASKFILLVDRGNCTFTQKALIAQQLGAVGLIITDTVEAIYNASVRVNGSKYDKKGAFDCDQGQATLSSLALPPWSDLNDAAACSSASTCTSGRCIPTGSGNQVCCMWDVADYMGYGEDADKVTIPVVRIRAVDASKLQVSSVSLYKRFVPKVDAAQVLIWLIAIATITACGYLGSALERKKATVKRVHSNPSGQVPATVHAQLQQEMVEEPALDINWKHAVGFLVFGSAFLLLLFYVNVVMIVIVMFCFGASSAVGTILISPLLHSFQPLKKQLFDWSNNYLGAVYVSIADILSFAISAGLVLFWVFTRHENYSWILQDVFGVCVCILFLQTIRLPNIKVATILLILVFLYDIFFVFLSPYVFGRSVMIVAAQGGKQDDSTAPSSYCLRYPQDTAAKCIKEAIPILIRLPKITNWLGGEAMLGLGDIVLPGLLLVFCARYDYATRGNVLGAPIRATASAYPGKLGLFVYMCIGYAVGLFLANLGVILMQSGQPALLYLVPCTLGVLSIMTWRAGLIKKLWDGPKEFYQLPEVEDVAAPATATHYVKSENGTPVMSAV</sequence>
<evidence type="ECO:0000256" key="2">
    <source>
        <dbReference type="ARBA" id="ARBA00006859"/>
    </source>
</evidence>
<evidence type="ECO:0000256" key="1">
    <source>
        <dbReference type="ARBA" id="ARBA00004337"/>
    </source>
</evidence>
<feature type="signal peptide" evidence="9">
    <location>
        <begin position="1"/>
        <end position="23"/>
    </location>
</feature>
<dbReference type="PANTHER" id="PTHR12174">
    <property type="entry name" value="SIGNAL PEPTIDE PEPTIDASE"/>
    <property type="match status" value="1"/>
</dbReference>
<feature type="transmembrane region" description="Helical" evidence="8">
    <location>
        <begin position="388"/>
        <end position="410"/>
    </location>
</feature>
<evidence type="ECO:0000313" key="12">
    <source>
        <dbReference type="Proteomes" id="UP000481153"/>
    </source>
</evidence>
<feature type="domain" description="PA" evidence="10">
    <location>
        <begin position="84"/>
        <end position="146"/>
    </location>
</feature>
<feature type="transmembrane region" description="Helical" evidence="8">
    <location>
        <begin position="323"/>
        <end position="340"/>
    </location>
</feature>
<dbReference type="GO" id="GO:0010008">
    <property type="term" value="C:endosome membrane"/>
    <property type="evidence" value="ECO:0007669"/>
    <property type="project" value="UniProtKB-SubCell"/>
</dbReference>
<evidence type="ECO:0000313" key="11">
    <source>
        <dbReference type="EMBL" id="KAF0745284.1"/>
    </source>
</evidence>
<proteinExistence type="inferred from homology"/>
<dbReference type="InterPro" id="IPR007369">
    <property type="entry name" value="Peptidase_A22B_SPP"/>
</dbReference>
<dbReference type="GO" id="GO:0098554">
    <property type="term" value="C:cytoplasmic side of endoplasmic reticulum membrane"/>
    <property type="evidence" value="ECO:0007669"/>
    <property type="project" value="TreeGrafter"/>
</dbReference>
<comment type="similarity">
    <text evidence="2">Belongs to the peptidase A22B family.</text>
</comment>
<protein>
    <recommendedName>
        <fullName evidence="10">PA domain-containing protein</fullName>
    </recommendedName>
</protein>
<reference evidence="11 12" key="1">
    <citation type="submission" date="2019-07" db="EMBL/GenBank/DDBJ databases">
        <title>Genomics analysis of Aphanomyces spp. identifies a new class of oomycete effector associated with host adaptation.</title>
        <authorList>
            <person name="Gaulin E."/>
        </authorList>
    </citation>
    <scope>NUCLEOTIDE SEQUENCE [LARGE SCALE GENOMIC DNA]</scope>
    <source>
        <strain evidence="11 12">ATCC 201684</strain>
    </source>
</reference>
<feature type="transmembrane region" description="Helical" evidence="8">
    <location>
        <begin position="445"/>
        <end position="466"/>
    </location>
</feature>
<keyword evidence="7 8" id="KW-0472">Membrane</keyword>
<dbReference type="PANTHER" id="PTHR12174:SF75">
    <property type="entry name" value="SIGNAL PEPTIDE PEPTIDASE-LIKE 2"/>
    <property type="match status" value="1"/>
</dbReference>
<keyword evidence="4" id="KW-0967">Endosome</keyword>
<dbReference type="GO" id="GO:0030660">
    <property type="term" value="C:Golgi-associated vesicle membrane"/>
    <property type="evidence" value="ECO:0007669"/>
    <property type="project" value="TreeGrafter"/>
</dbReference>
<feature type="transmembrane region" description="Helical" evidence="8">
    <location>
        <begin position="416"/>
        <end position="433"/>
    </location>
</feature>
<evidence type="ECO:0000256" key="5">
    <source>
        <dbReference type="ARBA" id="ARBA00022801"/>
    </source>
</evidence>
<dbReference type="Pfam" id="PF02225">
    <property type="entry name" value="PA"/>
    <property type="match status" value="1"/>
</dbReference>
<keyword evidence="5" id="KW-0378">Hydrolase</keyword>
<name>A0A6G0XXF2_9STRA</name>
<keyword evidence="6 8" id="KW-1133">Transmembrane helix</keyword>
<evidence type="ECO:0000259" key="10">
    <source>
        <dbReference type="Pfam" id="PF02225"/>
    </source>
</evidence>
<dbReference type="AlphaFoldDB" id="A0A6G0XXF2"/>
<feature type="transmembrane region" description="Helical" evidence="8">
    <location>
        <begin position="260"/>
        <end position="280"/>
    </location>
</feature>
<gene>
    <name evidence="11" type="ORF">Ae201684_000315</name>
</gene>
<keyword evidence="9" id="KW-0732">Signal</keyword>
<keyword evidence="3 8" id="KW-0812">Transmembrane</keyword>
<feature type="transmembrane region" description="Helical" evidence="8">
    <location>
        <begin position="523"/>
        <end position="546"/>
    </location>
</feature>
<evidence type="ECO:0000256" key="9">
    <source>
        <dbReference type="SAM" id="SignalP"/>
    </source>
</evidence>
<dbReference type="InterPro" id="IPR003137">
    <property type="entry name" value="PA_domain"/>
</dbReference>
<evidence type="ECO:0000256" key="6">
    <source>
        <dbReference type="ARBA" id="ARBA00022989"/>
    </source>
</evidence>
<dbReference type="SUPFAM" id="SSF52025">
    <property type="entry name" value="PA domain"/>
    <property type="match status" value="1"/>
</dbReference>
<evidence type="ECO:0000256" key="7">
    <source>
        <dbReference type="ARBA" id="ARBA00023136"/>
    </source>
</evidence>
<dbReference type="InterPro" id="IPR006639">
    <property type="entry name" value="Preselin/SPP"/>
</dbReference>
<dbReference type="GO" id="GO:0098553">
    <property type="term" value="C:lumenal side of endoplasmic reticulum membrane"/>
    <property type="evidence" value="ECO:0007669"/>
    <property type="project" value="TreeGrafter"/>
</dbReference>
<dbReference type="GO" id="GO:0005765">
    <property type="term" value="C:lysosomal membrane"/>
    <property type="evidence" value="ECO:0007669"/>
    <property type="project" value="TreeGrafter"/>
</dbReference>
<dbReference type="GO" id="GO:0033619">
    <property type="term" value="P:membrane protein proteolysis"/>
    <property type="evidence" value="ECO:0007669"/>
    <property type="project" value="TreeGrafter"/>
</dbReference>
<feature type="transmembrane region" description="Helical" evidence="8">
    <location>
        <begin position="597"/>
        <end position="618"/>
    </location>
</feature>
<evidence type="ECO:0000256" key="8">
    <source>
        <dbReference type="SAM" id="Phobius"/>
    </source>
</evidence>
<comment type="caution">
    <text evidence="11">The sequence shown here is derived from an EMBL/GenBank/DDBJ whole genome shotgun (WGS) entry which is preliminary data.</text>
</comment>
<dbReference type="GO" id="GO:0042500">
    <property type="term" value="F:aspartic endopeptidase activity, intramembrane cleaving"/>
    <property type="evidence" value="ECO:0007669"/>
    <property type="project" value="InterPro"/>
</dbReference>
<feature type="transmembrane region" description="Helical" evidence="8">
    <location>
        <begin position="567"/>
        <end position="591"/>
    </location>
</feature>
<comment type="subcellular location">
    <subcellularLocation>
        <location evidence="1">Endosome membrane</location>
        <topology evidence="1">Multi-pass membrane protein</topology>
    </subcellularLocation>
</comment>
<evidence type="ECO:0000256" key="4">
    <source>
        <dbReference type="ARBA" id="ARBA00022753"/>
    </source>
</evidence>
<dbReference type="EMBL" id="VJMJ01000002">
    <property type="protein sequence ID" value="KAF0745284.1"/>
    <property type="molecule type" value="Genomic_DNA"/>
</dbReference>
<dbReference type="Pfam" id="PF04258">
    <property type="entry name" value="Peptidase_A22B"/>
    <property type="match status" value="1"/>
</dbReference>
<dbReference type="InterPro" id="IPR046450">
    <property type="entry name" value="PA_dom_sf"/>
</dbReference>
<dbReference type="VEuPathDB" id="FungiDB:AeMF1_014260"/>
<dbReference type="Gene3D" id="3.50.30.30">
    <property type="match status" value="1"/>
</dbReference>
<feature type="chain" id="PRO_5026273470" description="PA domain-containing protein" evidence="9">
    <location>
        <begin position="24"/>
        <end position="660"/>
    </location>
</feature>
<dbReference type="Proteomes" id="UP000481153">
    <property type="component" value="Unassembled WGS sequence"/>
</dbReference>
<keyword evidence="12" id="KW-1185">Reference proteome</keyword>
<dbReference type="SMART" id="SM00730">
    <property type="entry name" value="PSN"/>
    <property type="match status" value="1"/>
</dbReference>